<comment type="cofactor">
    <cofactor evidence="1">
        <name>FAD</name>
        <dbReference type="ChEBI" id="CHEBI:57692"/>
    </cofactor>
</comment>
<comment type="similarity">
    <text evidence="5">Belongs to the FAD-dependent oxidoreductase 2 family. FRD/SDH subfamily.</text>
</comment>
<dbReference type="InterPro" id="IPR036188">
    <property type="entry name" value="FAD/NAD-bd_sf"/>
</dbReference>
<organism evidence="8 9">
    <name type="scientific">Ligilactobacillus faecis</name>
    <dbReference type="NCBI Taxonomy" id="762833"/>
    <lineage>
        <taxon>Bacteria</taxon>
        <taxon>Bacillati</taxon>
        <taxon>Bacillota</taxon>
        <taxon>Bacilli</taxon>
        <taxon>Lactobacillales</taxon>
        <taxon>Lactobacillaceae</taxon>
        <taxon>Ligilactobacillus</taxon>
    </lineage>
</organism>
<dbReference type="PRINTS" id="PR00368">
    <property type="entry name" value="FADPNR"/>
</dbReference>
<keyword evidence="6" id="KW-0175">Coiled coil</keyword>
<name>A0ABV4DMK7_9LACO</name>
<dbReference type="InterPro" id="IPR050315">
    <property type="entry name" value="FAD-oxidoreductase_2"/>
</dbReference>
<protein>
    <submittedName>
        <fullName evidence="8">Flavocytochrome c</fullName>
    </submittedName>
</protein>
<keyword evidence="3 5" id="KW-0274">FAD</keyword>
<evidence type="ECO:0000313" key="8">
    <source>
        <dbReference type="EMBL" id="MEY8661715.1"/>
    </source>
</evidence>
<feature type="coiled-coil region" evidence="6">
    <location>
        <begin position="337"/>
        <end position="364"/>
    </location>
</feature>
<dbReference type="Pfam" id="PF00890">
    <property type="entry name" value="FAD_binding_2"/>
    <property type="match status" value="1"/>
</dbReference>
<dbReference type="EMBL" id="JBCLUF010000005">
    <property type="protein sequence ID" value="MEY8661715.1"/>
    <property type="molecule type" value="Genomic_DNA"/>
</dbReference>
<dbReference type="SUPFAM" id="SSF51905">
    <property type="entry name" value="FAD/NAD(P)-binding domain"/>
    <property type="match status" value="1"/>
</dbReference>
<evidence type="ECO:0000259" key="7">
    <source>
        <dbReference type="Pfam" id="PF00890"/>
    </source>
</evidence>
<dbReference type="Gene3D" id="3.90.700.10">
    <property type="entry name" value="Succinate dehydrogenase/fumarate reductase flavoprotein, catalytic domain"/>
    <property type="match status" value="1"/>
</dbReference>
<keyword evidence="4 5" id="KW-0560">Oxidoreductase</keyword>
<evidence type="ECO:0000313" key="9">
    <source>
        <dbReference type="Proteomes" id="UP001565236"/>
    </source>
</evidence>
<evidence type="ECO:0000256" key="6">
    <source>
        <dbReference type="SAM" id="Coils"/>
    </source>
</evidence>
<keyword evidence="2 5" id="KW-0285">Flavoprotein</keyword>
<dbReference type="Gene3D" id="3.50.50.60">
    <property type="entry name" value="FAD/NAD(P)-binding domain"/>
    <property type="match status" value="1"/>
</dbReference>
<feature type="domain" description="FAD-dependent oxidoreductase 2 FAD-binding" evidence="7">
    <location>
        <begin position="20"/>
        <end position="444"/>
    </location>
</feature>
<comment type="caution">
    <text evidence="8">The sequence shown here is derived from an EMBL/GenBank/DDBJ whole genome shotgun (WGS) entry which is preliminary data.</text>
</comment>
<keyword evidence="9" id="KW-1185">Reference proteome</keyword>
<dbReference type="Proteomes" id="UP001565236">
    <property type="component" value="Unassembled WGS sequence"/>
</dbReference>
<dbReference type="SUPFAM" id="SSF56425">
    <property type="entry name" value="Succinate dehydrogenase/fumarate reductase flavoprotein, catalytic domain"/>
    <property type="match status" value="1"/>
</dbReference>
<evidence type="ECO:0000256" key="1">
    <source>
        <dbReference type="ARBA" id="ARBA00001974"/>
    </source>
</evidence>
<dbReference type="PANTHER" id="PTHR43400">
    <property type="entry name" value="FUMARATE REDUCTASE"/>
    <property type="match status" value="1"/>
</dbReference>
<evidence type="ECO:0000256" key="5">
    <source>
        <dbReference type="RuleBase" id="RU366062"/>
    </source>
</evidence>
<accession>A0ABV4DMK7</accession>
<proteinExistence type="inferred from homology"/>
<dbReference type="InterPro" id="IPR003953">
    <property type="entry name" value="FAD-dep_OxRdtase_2_FAD-bd"/>
</dbReference>
<dbReference type="PANTHER" id="PTHR43400:SF7">
    <property type="entry name" value="FAD-DEPENDENT OXIDOREDUCTASE 2 FAD BINDING DOMAIN-CONTAINING PROTEIN"/>
    <property type="match status" value="1"/>
</dbReference>
<dbReference type="InterPro" id="IPR010960">
    <property type="entry name" value="Flavocytochrome_c"/>
</dbReference>
<evidence type="ECO:0000256" key="3">
    <source>
        <dbReference type="ARBA" id="ARBA00022827"/>
    </source>
</evidence>
<dbReference type="InterPro" id="IPR027477">
    <property type="entry name" value="Succ_DH/fumarate_Rdtase_cat_sf"/>
</dbReference>
<dbReference type="NCBIfam" id="TIGR01813">
    <property type="entry name" value="flavo_cyto_c"/>
    <property type="match status" value="1"/>
</dbReference>
<evidence type="ECO:0000256" key="4">
    <source>
        <dbReference type="ARBA" id="ARBA00023002"/>
    </source>
</evidence>
<sequence length="464" mass="50311">MTEKFQFEPSEPATLADHYDLVIIGSGGAGLVSALQARELGLHPVVLEKMPTLGGNTIKASSGMNAAETNVQLRQGIVDSFAEFYEETFQGGGRLNDPALLEYFTTHSGQAIDWLRLHGIFLNDLTLTGGMKKKRAHRPESTAPVGAYLINNLLWLLAQVKIPVYTNTRVTELLKDETGKIKGVKVELLGSEKTLKTKAVVLATGGFGASKQLLKRYRPELAEYQTTNQSGATGDGIFLGAEIGAQPIQMELVQIHPTVQQDTEKVFLIGEAVRGEGAILVDQFGERFTDELGTRRVVSQKITALPERSAYLIYDQAVKERVKALAFYEAKGLVLKADTLTKLAAKLELNASALEDTLRQWNTVVETGVDVRFGRTTGMTHKLAQAPYYAIHVAPAVHYTMGGLHIDQKARVLDRNGAVIPGLFAAGEVTGGLHGNNRIGGNSIAETVVFGRQAAQQAAVYLED</sequence>
<gene>
    <name evidence="8" type="ORF">AALT52_02220</name>
</gene>
<evidence type="ECO:0000256" key="2">
    <source>
        <dbReference type="ARBA" id="ARBA00022630"/>
    </source>
</evidence>
<dbReference type="NCBIfam" id="NF005064">
    <property type="entry name" value="PRK06481.1"/>
    <property type="match status" value="1"/>
</dbReference>
<reference evidence="8 9" key="1">
    <citation type="submission" date="2024-03" db="EMBL/GenBank/DDBJ databases">
        <title>Mouse gut bacterial collection (mGBC) of GemPharmatech.</title>
        <authorList>
            <person name="He Y."/>
            <person name="Dong L."/>
            <person name="Wu D."/>
            <person name="Gao X."/>
            <person name="Lin Z."/>
        </authorList>
    </citation>
    <scope>NUCLEOTIDE SEQUENCE [LARGE SCALE GENOMIC DNA]</scope>
    <source>
        <strain evidence="8 9">15-30</strain>
    </source>
</reference>
<dbReference type="RefSeq" id="WP_369940797.1">
    <property type="nucleotide sequence ID" value="NZ_JBCLUF010000005.1"/>
</dbReference>